<evidence type="ECO:0000256" key="3">
    <source>
        <dbReference type="ARBA" id="ARBA00038088"/>
    </source>
</evidence>
<reference evidence="6 7" key="1">
    <citation type="submission" date="2019-07" db="EMBL/GenBank/DDBJ databases">
        <authorList>
            <person name="Brisse S."/>
            <person name="Rodrigues C."/>
            <person name="Thorpe H."/>
        </authorList>
    </citation>
    <scope>NUCLEOTIDE SEQUENCE [LARGE SCALE GENOMIC DNA]</scope>
    <source>
        <strain evidence="6">SB6411</strain>
    </source>
</reference>
<dbReference type="PANTHER" id="PTHR42960:SF1">
    <property type="entry name" value="YCF46 PROTEIN"/>
    <property type="match status" value="1"/>
</dbReference>
<dbReference type="InterPro" id="IPR003959">
    <property type="entry name" value="ATPase_AAA_core"/>
</dbReference>
<organism evidence="6 7">
    <name type="scientific">Klebsiella spallanzanii</name>
    <dbReference type="NCBI Taxonomy" id="2587528"/>
    <lineage>
        <taxon>Bacteria</taxon>
        <taxon>Pseudomonadati</taxon>
        <taxon>Pseudomonadota</taxon>
        <taxon>Gammaproteobacteria</taxon>
        <taxon>Enterobacterales</taxon>
        <taxon>Enterobacteriaceae</taxon>
        <taxon>Klebsiella/Raoultella group</taxon>
        <taxon>Klebsiella</taxon>
    </lineage>
</organism>
<evidence type="ECO:0000256" key="4">
    <source>
        <dbReference type="ARBA" id="ARBA00040480"/>
    </source>
</evidence>
<keyword evidence="6" id="KW-0645">Protease</keyword>
<dbReference type="Pfam" id="PF00004">
    <property type="entry name" value="AAA"/>
    <property type="match status" value="1"/>
</dbReference>
<evidence type="ECO:0000259" key="5">
    <source>
        <dbReference type="SMART" id="SM00382"/>
    </source>
</evidence>
<keyword evidence="2" id="KW-0067">ATP-binding</keyword>
<dbReference type="Gene3D" id="1.10.8.60">
    <property type="match status" value="1"/>
</dbReference>
<accession>A0ABY6V889</accession>
<dbReference type="GO" id="GO:0008237">
    <property type="term" value="F:metallopeptidase activity"/>
    <property type="evidence" value="ECO:0007669"/>
    <property type="project" value="UniProtKB-KW"/>
</dbReference>
<dbReference type="PANTHER" id="PTHR42960">
    <property type="entry name" value="YCF46 PROTEIN"/>
    <property type="match status" value="1"/>
</dbReference>
<comment type="similarity">
    <text evidence="3">Belongs to the AAA ATPase family. Highly divergent.</text>
</comment>
<comment type="caution">
    <text evidence="6">The sequence shown here is derived from an EMBL/GenBank/DDBJ whole genome shotgun (WGS) entry which is preliminary data.</text>
</comment>
<dbReference type="RefSeq" id="WP_208436568.1">
    <property type="nucleotide sequence ID" value="NZ_CABGGS010000002.1"/>
</dbReference>
<dbReference type="Gene3D" id="3.40.50.300">
    <property type="entry name" value="P-loop containing nucleotide triphosphate hydrolases"/>
    <property type="match status" value="1"/>
</dbReference>
<keyword evidence="6" id="KW-0482">Metalloprotease</keyword>
<dbReference type="Proteomes" id="UP000317652">
    <property type="component" value="Unassembled WGS sequence"/>
</dbReference>
<keyword evidence="1" id="KW-0547">Nucleotide-binding</keyword>
<name>A0ABY6V889_9ENTR</name>
<proteinExistence type="inferred from homology"/>
<dbReference type="InterPro" id="IPR052381">
    <property type="entry name" value="AAA_domain_protein"/>
</dbReference>
<evidence type="ECO:0000256" key="1">
    <source>
        <dbReference type="ARBA" id="ARBA00022741"/>
    </source>
</evidence>
<protein>
    <recommendedName>
        <fullName evidence="4">Uncharacterized AAA domain-containing protein ycf46</fullName>
    </recommendedName>
</protein>
<sequence length="1133" mass="126855">MDNLLKKRLVSWLKAGNTGFYLQSSEEERTDQLLTAFSRESGLVLREWNLAWGWVDFKTRRPVQELTQHAPGFETMLSGLVDDDPENTIYVFRNIRSVLAASPLAVVRLREFLMRLRRHHQGESCVVCIDEHAELSDLLEPLMKLIEIPLPQKDAIKSRACDFAKSHVLEVPEALLNRVSTTLTGLTFSQIDQSLMLALNIHGTLDEQAVSTLLKEKEQIIGKGGVLEMVRVRDSMEDIGGLENLKDWLKRKAAVFLRLAEAEEAGIQPPKGVLVAGMPGCGKSLTAKAVAGLFELPLLRLDIGSLLGKYVGESEHNMRRALGMAESISPCILWVDELEKAFVGIGSSNASEVTSRLLGYFLTWMQEKKSTVFVVATANNVTALPPELLRKGRFDEVFYVGFPYISERKEILRIHLKKAWDMLTTEQQHQLGSQSRNFAGADIHNAVNDARENAFLDGEDLDFQRLSRALKATVPLRETLRDQVSKYETLFDKMKLKAASHIDGLSVSQMIAKADDDNYVERLKVAENEECTEDLLEKLSEDTYAPVRLAVFKNPGCTQRLLSKCITGSESDDKKDQEILKAACVHQNAPANLLTSLIERKKLSKDIMLSIAEGEYCSAVVLDGLMAVKDSALNQAVLRHINCADSIRDEYVNSGTLALKNALASNPTLSEAHQNILIEDKRVRVSLARNASITELNKKRLAFDTDPAVVRAFEETLLNDSSEFECKSKDSKSDALLLEIKSTKPATLIEIASKINLPDIVQIKFAQTINNISALAEFARNPTLCLEAQDILAIKCGSTIRSILASNAHLDKKTQEHLFIEGDESIQEIIAENNSITESIQNRIIESGKRNLILSLAYNSNITRDACLAIFDMEDRRLHKVLSKNPALPESAQINYLNCEDNDADELRRGLSINPGISPVVFETLASNPDFHFLLLSNPSISSFDYSKIKSEFMGREVTDYNSHAHKLYMNNPNLPEFFQHYFIQSAQRNPYALKKIAANIGILPSSQDILVDSKVLDVLLNLIDNPSSTIRTIKTAKENITRNPKLSTELRDLYRSEIQNLENKRLSNQCKYTTSSKGLIIDPKTIEELNYNKGVQHNIDKLTNIRNLISELEIEKSEKASGFASMLWNKAR</sequence>
<dbReference type="SUPFAM" id="SSF52540">
    <property type="entry name" value="P-loop containing nucleoside triphosphate hydrolases"/>
    <property type="match status" value="1"/>
</dbReference>
<feature type="domain" description="AAA+ ATPase" evidence="5">
    <location>
        <begin position="269"/>
        <end position="404"/>
    </location>
</feature>
<evidence type="ECO:0000313" key="7">
    <source>
        <dbReference type="Proteomes" id="UP000317652"/>
    </source>
</evidence>
<evidence type="ECO:0000256" key="2">
    <source>
        <dbReference type="ARBA" id="ARBA00022840"/>
    </source>
</evidence>
<keyword evidence="7" id="KW-1185">Reference proteome</keyword>
<keyword evidence="6" id="KW-0378">Hydrolase</keyword>
<dbReference type="InterPro" id="IPR011989">
    <property type="entry name" value="ARM-like"/>
</dbReference>
<dbReference type="CDD" id="cd19507">
    <property type="entry name" value="RecA-like_Ycf46-like"/>
    <property type="match status" value="1"/>
</dbReference>
<dbReference type="SMART" id="SM00382">
    <property type="entry name" value="AAA"/>
    <property type="match status" value="1"/>
</dbReference>
<evidence type="ECO:0000313" key="6">
    <source>
        <dbReference type="EMBL" id="VUS26336.1"/>
    </source>
</evidence>
<gene>
    <name evidence="6" type="primary">ftsH_2</name>
    <name evidence="6" type="ORF">SB6411_04238</name>
</gene>
<dbReference type="EMBL" id="CABGGS010000002">
    <property type="protein sequence ID" value="VUS26336.1"/>
    <property type="molecule type" value="Genomic_DNA"/>
</dbReference>
<dbReference type="InterPro" id="IPR003593">
    <property type="entry name" value="AAA+_ATPase"/>
</dbReference>
<dbReference type="Gene3D" id="1.25.10.10">
    <property type="entry name" value="Leucine-rich Repeat Variant"/>
    <property type="match status" value="1"/>
</dbReference>
<dbReference type="InterPro" id="IPR027417">
    <property type="entry name" value="P-loop_NTPase"/>
</dbReference>